<organism evidence="1 2">
    <name type="scientific">Psychroflexus salinarum</name>
    <dbReference type="NCBI Taxonomy" id="546024"/>
    <lineage>
        <taxon>Bacteria</taxon>
        <taxon>Pseudomonadati</taxon>
        <taxon>Bacteroidota</taxon>
        <taxon>Flavobacteriia</taxon>
        <taxon>Flavobacteriales</taxon>
        <taxon>Flavobacteriaceae</taxon>
        <taxon>Psychroflexus</taxon>
    </lineage>
</organism>
<sequence>MKRINLIDNFKSKYKNLIHPDLIYIGLQQTSTEVYLEIILDSDPEIIFQHNLKNVYDKDLEPFLPHISAVLFNPLINIDDNASRFLIFMDPLSIAMNYTGIFSEEASERLLNLI</sequence>
<evidence type="ECO:0000313" key="2">
    <source>
        <dbReference type="Proteomes" id="UP001597049"/>
    </source>
</evidence>
<accession>A0ABW3GQG4</accession>
<evidence type="ECO:0000313" key="1">
    <source>
        <dbReference type="EMBL" id="MFD0932776.1"/>
    </source>
</evidence>
<name>A0ABW3GQG4_9FLAO</name>
<dbReference type="RefSeq" id="WP_379658085.1">
    <property type="nucleotide sequence ID" value="NZ_JBHTIV010000010.1"/>
</dbReference>
<gene>
    <name evidence="1" type="ORF">ACFQ0R_09245</name>
</gene>
<keyword evidence="2" id="KW-1185">Reference proteome</keyword>
<comment type="caution">
    <text evidence="1">The sequence shown here is derived from an EMBL/GenBank/DDBJ whole genome shotgun (WGS) entry which is preliminary data.</text>
</comment>
<dbReference type="EMBL" id="JBHTIV010000010">
    <property type="protein sequence ID" value="MFD0932776.1"/>
    <property type="molecule type" value="Genomic_DNA"/>
</dbReference>
<protein>
    <submittedName>
        <fullName evidence="1">Uncharacterized protein</fullName>
    </submittedName>
</protein>
<proteinExistence type="predicted"/>
<reference evidence="2" key="1">
    <citation type="journal article" date="2019" name="Int. J. Syst. Evol. Microbiol.">
        <title>The Global Catalogue of Microorganisms (GCM) 10K type strain sequencing project: providing services to taxonomists for standard genome sequencing and annotation.</title>
        <authorList>
            <consortium name="The Broad Institute Genomics Platform"/>
            <consortium name="The Broad Institute Genome Sequencing Center for Infectious Disease"/>
            <person name="Wu L."/>
            <person name="Ma J."/>
        </authorList>
    </citation>
    <scope>NUCLEOTIDE SEQUENCE [LARGE SCALE GENOMIC DNA]</scope>
    <source>
        <strain evidence="2">CCUG 56752</strain>
    </source>
</reference>
<dbReference type="Proteomes" id="UP001597049">
    <property type="component" value="Unassembled WGS sequence"/>
</dbReference>